<keyword evidence="1 8" id="KW-0645">Protease</keyword>
<keyword evidence="2" id="KW-0479">Metal-binding</keyword>
<dbReference type="SMART" id="SM00235">
    <property type="entry name" value="ZnMc"/>
    <property type="match status" value="1"/>
</dbReference>
<dbReference type="Proteomes" id="UP000320404">
    <property type="component" value="Unassembled WGS sequence"/>
</dbReference>
<dbReference type="InterPro" id="IPR001818">
    <property type="entry name" value="Pept_M10_metallopeptidase"/>
</dbReference>
<feature type="signal peptide" evidence="6">
    <location>
        <begin position="1"/>
        <end position="20"/>
    </location>
</feature>
<dbReference type="SUPFAM" id="SSF89260">
    <property type="entry name" value="Collagen-binding domain"/>
    <property type="match status" value="1"/>
</dbReference>
<evidence type="ECO:0000256" key="6">
    <source>
        <dbReference type="SAM" id="SignalP"/>
    </source>
</evidence>
<evidence type="ECO:0000256" key="2">
    <source>
        <dbReference type="ARBA" id="ARBA00022723"/>
    </source>
</evidence>
<dbReference type="PANTHER" id="PTHR10201:SF323">
    <property type="entry name" value="MATRIX METALLOPROTEINASE-21"/>
    <property type="match status" value="1"/>
</dbReference>
<accession>A0A520S2V3</accession>
<dbReference type="EMBL" id="SHAH01000024">
    <property type="protein sequence ID" value="RZO76805.1"/>
    <property type="molecule type" value="Genomic_DNA"/>
</dbReference>
<keyword evidence="3" id="KW-0378">Hydrolase</keyword>
<keyword evidence="6" id="KW-0732">Signal</keyword>
<dbReference type="Pfam" id="PF00413">
    <property type="entry name" value="Peptidase_M10"/>
    <property type="match status" value="1"/>
</dbReference>
<feature type="domain" description="Peptidase metallopeptidase" evidence="7">
    <location>
        <begin position="24"/>
        <end position="204"/>
    </location>
</feature>
<comment type="caution">
    <text evidence="8">The sequence shown here is derived from an EMBL/GenBank/DDBJ whole genome shotgun (WGS) entry which is preliminary data.</text>
</comment>
<dbReference type="AlphaFoldDB" id="A0A520S2V3"/>
<protein>
    <submittedName>
        <fullName evidence="8">Matrixin family metalloprotease</fullName>
    </submittedName>
</protein>
<name>A0A520S2V3_9GAMM</name>
<dbReference type="InterPro" id="IPR006026">
    <property type="entry name" value="Peptidase_Metallo"/>
</dbReference>
<reference evidence="8 9" key="1">
    <citation type="submission" date="2019-02" db="EMBL/GenBank/DDBJ databases">
        <title>Prokaryotic population dynamics and viral predation in marine succession experiment using metagenomics: the confinement effect.</title>
        <authorList>
            <person name="Haro-Moreno J.M."/>
            <person name="Rodriguez-Valera F."/>
            <person name="Lopez-Perez M."/>
        </authorList>
    </citation>
    <scope>NUCLEOTIDE SEQUENCE [LARGE SCALE GENOMIC DNA]</scope>
    <source>
        <strain evidence="8">MED-G158</strain>
    </source>
</reference>
<dbReference type="PANTHER" id="PTHR10201">
    <property type="entry name" value="MATRIX METALLOPROTEINASE"/>
    <property type="match status" value="1"/>
</dbReference>
<feature type="chain" id="PRO_5022124336" evidence="6">
    <location>
        <begin position="21"/>
        <end position="467"/>
    </location>
</feature>
<keyword evidence="4" id="KW-0862">Zinc</keyword>
<evidence type="ECO:0000313" key="9">
    <source>
        <dbReference type="Proteomes" id="UP000320404"/>
    </source>
</evidence>
<dbReference type="GO" id="GO:0031012">
    <property type="term" value="C:extracellular matrix"/>
    <property type="evidence" value="ECO:0007669"/>
    <property type="project" value="InterPro"/>
</dbReference>
<evidence type="ECO:0000256" key="4">
    <source>
        <dbReference type="ARBA" id="ARBA00022833"/>
    </source>
</evidence>
<evidence type="ECO:0000256" key="5">
    <source>
        <dbReference type="ARBA" id="ARBA00023049"/>
    </source>
</evidence>
<evidence type="ECO:0000256" key="3">
    <source>
        <dbReference type="ARBA" id="ARBA00022801"/>
    </source>
</evidence>
<dbReference type="GO" id="GO:0004222">
    <property type="term" value="F:metalloendopeptidase activity"/>
    <property type="evidence" value="ECO:0007669"/>
    <property type="project" value="InterPro"/>
</dbReference>
<dbReference type="InterPro" id="IPR021190">
    <property type="entry name" value="Pept_M10A"/>
</dbReference>
<gene>
    <name evidence="8" type="ORF">EVA69_02525</name>
</gene>
<sequence length="467" mass="49661">MFRANTLILVLAFFSQGLLAFEASDNAWPDASATFFVGIPGIAPSGETWDAAFKRAMAAWTTATNFNFFAEDQGGDPCAGQNTGALGNGIGGVGFADNRCGTEFGSNVLAITLTTLSCTNPGCTGKKDIVEADIVFNANENWDIYSGPLLPQTSEFERVALHELGHALGLDHESSASAIMQPFASNIATLQPDDISGANFIYGGTISTPSIYDIPIKLPSKTSFSGPDDVINFAATLATSDASLENKFIDVYQLTFENDSEISVSLSSLQFDPSLILARVTSTQQLVPGSTASDENLAGSSSANLQQPIAAGSYWVGVTSAAAADTGSYNLTVNAKTASEGSSFETFTSIYGIDVEINPNPLIKGALRSNDQKFDNKFIDIYQFEVTETVTLRIELTSSLVDTVLLVVDVLSDQQLGSVFLRNDDSKFSTDSRIEATLSPGTYWMGATSFSPNDFGDYQIQTSVVLP</sequence>
<evidence type="ECO:0000256" key="1">
    <source>
        <dbReference type="ARBA" id="ARBA00022670"/>
    </source>
</evidence>
<organism evidence="8 9">
    <name type="scientific">OM182 bacterium</name>
    <dbReference type="NCBI Taxonomy" id="2510334"/>
    <lineage>
        <taxon>Bacteria</taxon>
        <taxon>Pseudomonadati</taxon>
        <taxon>Pseudomonadota</taxon>
        <taxon>Gammaproteobacteria</taxon>
        <taxon>OMG group</taxon>
        <taxon>OM182 clade</taxon>
    </lineage>
</organism>
<dbReference type="InterPro" id="IPR024079">
    <property type="entry name" value="MetalloPept_cat_dom_sf"/>
</dbReference>
<evidence type="ECO:0000259" key="7">
    <source>
        <dbReference type="SMART" id="SM00235"/>
    </source>
</evidence>
<dbReference type="SUPFAM" id="SSF55486">
    <property type="entry name" value="Metalloproteases ('zincins'), catalytic domain"/>
    <property type="match status" value="1"/>
</dbReference>
<dbReference type="Gene3D" id="2.60.120.380">
    <property type="match status" value="2"/>
</dbReference>
<keyword evidence="5 8" id="KW-0482">Metalloprotease</keyword>
<dbReference type="PRINTS" id="PR00138">
    <property type="entry name" value="MATRIXIN"/>
</dbReference>
<dbReference type="GO" id="GO:0008270">
    <property type="term" value="F:zinc ion binding"/>
    <property type="evidence" value="ECO:0007669"/>
    <property type="project" value="InterPro"/>
</dbReference>
<dbReference type="Gene3D" id="3.40.390.10">
    <property type="entry name" value="Collagenase (Catalytic Domain)"/>
    <property type="match status" value="1"/>
</dbReference>
<dbReference type="GO" id="GO:0006508">
    <property type="term" value="P:proteolysis"/>
    <property type="evidence" value="ECO:0007669"/>
    <property type="project" value="UniProtKB-KW"/>
</dbReference>
<proteinExistence type="predicted"/>
<evidence type="ECO:0000313" key="8">
    <source>
        <dbReference type="EMBL" id="RZO76805.1"/>
    </source>
</evidence>